<dbReference type="Proteomes" id="UP000319160">
    <property type="component" value="Unassembled WGS sequence"/>
</dbReference>
<feature type="region of interest" description="Disordered" evidence="2">
    <location>
        <begin position="151"/>
        <end position="207"/>
    </location>
</feature>
<accession>A0A553IDT1</accession>
<dbReference type="STRING" id="2512241.A0A553IDT1"/>
<comment type="caution">
    <text evidence="3">The sequence shown here is derived from an EMBL/GenBank/DDBJ whole genome shotgun (WGS) entry which is preliminary data.</text>
</comment>
<evidence type="ECO:0000256" key="1">
    <source>
        <dbReference type="SAM" id="Coils"/>
    </source>
</evidence>
<dbReference type="PANTHER" id="PTHR40130:SF1">
    <property type="entry name" value="SPINDLE POLE BODY-ASSOCIATED PROTEIN CUT12 DOMAIN-CONTAINING PROTEIN"/>
    <property type="match status" value="1"/>
</dbReference>
<dbReference type="AlphaFoldDB" id="A0A553IDT1"/>
<feature type="region of interest" description="Disordered" evidence="2">
    <location>
        <begin position="262"/>
        <end position="299"/>
    </location>
</feature>
<evidence type="ECO:0000313" key="4">
    <source>
        <dbReference type="Proteomes" id="UP000319160"/>
    </source>
</evidence>
<gene>
    <name evidence="3" type="ORF">FHL15_001007</name>
</gene>
<dbReference type="EMBL" id="VFLP01000003">
    <property type="protein sequence ID" value="TRX98362.1"/>
    <property type="molecule type" value="Genomic_DNA"/>
</dbReference>
<dbReference type="PANTHER" id="PTHR40130">
    <property type="entry name" value="EXPRESSED PROTEIN"/>
    <property type="match status" value="1"/>
</dbReference>
<feature type="coiled-coil region" evidence="1">
    <location>
        <begin position="520"/>
        <end position="561"/>
    </location>
</feature>
<evidence type="ECO:0000313" key="3">
    <source>
        <dbReference type="EMBL" id="TRX98362.1"/>
    </source>
</evidence>
<keyword evidence="1" id="KW-0175">Coiled coil</keyword>
<feature type="compositionally biased region" description="Low complexity" evidence="2">
    <location>
        <begin position="151"/>
        <end position="166"/>
    </location>
</feature>
<name>A0A553IDT1_9PEZI</name>
<reference evidence="4" key="1">
    <citation type="submission" date="2019-06" db="EMBL/GenBank/DDBJ databases">
        <title>Draft genome sequence of the griseofulvin-producing fungus Xylaria cubensis strain G536.</title>
        <authorList>
            <person name="Mead M.E."/>
            <person name="Raja H.A."/>
            <person name="Steenwyk J.L."/>
            <person name="Knowles S.L."/>
            <person name="Oberlies N.H."/>
            <person name="Rokas A."/>
        </authorList>
    </citation>
    <scope>NUCLEOTIDE SEQUENCE [LARGE SCALE GENOMIC DNA]</scope>
    <source>
        <strain evidence="4">G536</strain>
    </source>
</reference>
<feature type="region of interest" description="Disordered" evidence="2">
    <location>
        <begin position="567"/>
        <end position="594"/>
    </location>
</feature>
<feature type="compositionally biased region" description="Polar residues" evidence="2">
    <location>
        <begin position="176"/>
        <end position="194"/>
    </location>
</feature>
<evidence type="ECO:0000256" key="2">
    <source>
        <dbReference type="SAM" id="MobiDB-lite"/>
    </source>
</evidence>
<keyword evidence="4" id="KW-1185">Reference proteome</keyword>
<sequence>MSRKDETGCSTWVTLRKVNPPTDQYLYRILDKTSKKGRKITPLRYPSKQITYVLTPQIISRDFHIASLLSSESLIAHLLRTSYLDCLENGVLTTDQAASTATHTSDTTVAINEHTRAAGEFASAAKETTSVEALRTLKLLEEHHRRLSELLQAPLQPSSSQAAAEGESQEDEKDTLNSASDPAVNSSKSLNEKNAPSKPTLLKQPRYPARDLGASIASNLASARGIRSKYRSQPLSPSVSNTEVPGNLEGVLKKAAPRSKMQDMLDNSDKTSAMSSPERTAGLVEDSSPKGISHTSAASSDEGFSRFYSAFGNIINKISAPLAFAGLPLISEEQPEEQIPPPPPEPPIQKRIRVRHSTSASTEPDIQKLYSKAALRAVAREGQSTNDSFYVVPTSGHTASYASILTFADKEKRRMEASAHTTLGNLPEEAEEDDFVDARESQIAHSPALKRKAGKDSTDNTVEELYLENKSLKDMIDILSKRLHAFESMSQNSGMRLAESMRLMRPGSPLPSTTKPGTSEEAISREISELKQQNQALLKQNEELEKSYTKARANLIRYREKWDQLKAGAKARRAGSAQSNSEIADDGLRSPNLA</sequence>
<dbReference type="OrthoDB" id="3197614at2759"/>
<organism evidence="3 4">
    <name type="scientific">Xylaria flabelliformis</name>
    <dbReference type="NCBI Taxonomy" id="2512241"/>
    <lineage>
        <taxon>Eukaryota</taxon>
        <taxon>Fungi</taxon>
        <taxon>Dikarya</taxon>
        <taxon>Ascomycota</taxon>
        <taxon>Pezizomycotina</taxon>
        <taxon>Sordariomycetes</taxon>
        <taxon>Xylariomycetidae</taxon>
        <taxon>Xylariales</taxon>
        <taxon>Xylariaceae</taxon>
        <taxon>Xylaria</taxon>
    </lineage>
</organism>
<proteinExistence type="predicted"/>
<protein>
    <submittedName>
        <fullName evidence="3">Uncharacterized protein</fullName>
    </submittedName>
</protein>